<dbReference type="Proteomes" id="UP001177021">
    <property type="component" value="Unassembled WGS sequence"/>
</dbReference>
<dbReference type="EMBL" id="CASHSV030000139">
    <property type="protein sequence ID" value="CAJ2651430.1"/>
    <property type="molecule type" value="Genomic_DNA"/>
</dbReference>
<gene>
    <name evidence="1" type="ORF">MILVUS5_LOCUS19072</name>
</gene>
<comment type="caution">
    <text evidence="1">The sequence shown here is derived from an EMBL/GenBank/DDBJ whole genome shotgun (WGS) entry which is preliminary data.</text>
</comment>
<accession>A0ACB0K6N6</accession>
<name>A0ACB0K6N6_TRIPR</name>
<protein>
    <submittedName>
        <fullName evidence="1">Uncharacterized protein</fullName>
    </submittedName>
</protein>
<sequence length="404" mass="44975">MANAADVRFKLNTGAEIPALGLGTWQSDPGLVKDASRAEEALDKSLKSLGLDYLDLYLVHWPLPMNPNGNNDLAPKLPDGSYDIEKDWTHVQTWKSMEKLVKTNKVKAIGVSNYSKLYLEELLPQAEIIPAVNQIENHPSLPQQDVVDYCKEKGIHITAYSPLGSTGTPLMKEPIIVELAEKKKVTPASILLSYHLSFSKLETEKERVTTNGFYQIHGLRDAGKSHKEIANQLKISLRQVGYALLRGNVTPKKRKGRSPILSSEDVDQIENLVKSSPINRRMIYLELAAGPFRHLGVSEKDNAPPHAAARTMEEMEEKVITPISWPPNSPDLNPIEAVWDNMKNYIQLNYQSLGSGKKRSRDRLRLVVKQAWDSVSSEYSVKLIGTMPASCKAVIDADGGPTKY</sequence>
<proteinExistence type="predicted"/>
<evidence type="ECO:0000313" key="1">
    <source>
        <dbReference type="EMBL" id="CAJ2651430.1"/>
    </source>
</evidence>
<organism evidence="1 2">
    <name type="scientific">Trifolium pratense</name>
    <name type="common">Red clover</name>
    <dbReference type="NCBI Taxonomy" id="57577"/>
    <lineage>
        <taxon>Eukaryota</taxon>
        <taxon>Viridiplantae</taxon>
        <taxon>Streptophyta</taxon>
        <taxon>Embryophyta</taxon>
        <taxon>Tracheophyta</taxon>
        <taxon>Spermatophyta</taxon>
        <taxon>Magnoliopsida</taxon>
        <taxon>eudicotyledons</taxon>
        <taxon>Gunneridae</taxon>
        <taxon>Pentapetalae</taxon>
        <taxon>rosids</taxon>
        <taxon>fabids</taxon>
        <taxon>Fabales</taxon>
        <taxon>Fabaceae</taxon>
        <taxon>Papilionoideae</taxon>
        <taxon>50 kb inversion clade</taxon>
        <taxon>NPAAA clade</taxon>
        <taxon>Hologalegina</taxon>
        <taxon>IRL clade</taxon>
        <taxon>Trifolieae</taxon>
        <taxon>Trifolium</taxon>
    </lineage>
</organism>
<evidence type="ECO:0000313" key="2">
    <source>
        <dbReference type="Proteomes" id="UP001177021"/>
    </source>
</evidence>
<reference evidence="1" key="1">
    <citation type="submission" date="2023-10" db="EMBL/GenBank/DDBJ databases">
        <authorList>
            <person name="Rodriguez Cubillos JULIANA M."/>
            <person name="De Vega J."/>
        </authorList>
    </citation>
    <scope>NUCLEOTIDE SEQUENCE</scope>
</reference>
<keyword evidence="2" id="KW-1185">Reference proteome</keyword>